<feature type="domain" description="VanZ-like" evidence="2">
    <location>
        <begin position="36"/>
        <end position="123"/>
    </location>
</feature>
<proteinExistence type="predicted"/>
<dbReference type="NCBIfam" id="NF037970">
    <property type="entry name" value="vanZ_1"/>
    <property type="match status" value="1"/>
</dbReference>
<dbReference type="AlphaFoldDB" id="A0A1F8B4Q2"/>
<dbReference type="EMBL" id="MGHA01000038">
    <property type="protein sequence ID" value="OGM59013.1"/>
    <property type="molecule type" value="Genomic_DNA"/>
</dbReference>
<feature type="transmembrane region" description="Helical" evidence="1">
    <location>
        <begin position="12"/>
        <end position="31"/>
    </location>
</feature>
<feature type="transmembrane region" description="Helical" evidence="1">
    <location>
        <begin position="52"/>
        <end position="70"/>
    </location>
</feature>
<accession>A0A1F8B4Q2</accession>
<evidence type="ECO:0000256" key="1">
    <source>
        <dbReference type="SAM" id="Phobius"/>
    </source>
</evidence>
<keyword evidence="1" id="KW-0812">Transmembrane</keyword>
<organism evidence="3 4">
    <name type="scientific">Candidatus Woesebacteria bacterium RIFCSPLOWO2_01_FULL_37_19</name>
    <dbReference type="NCBI Taxonomy" id="1802514"/>
    <lineage>
        <taxon>Bacteria</taxon>
        <taxon>Candidatus Woeseibacteriota</taxon>
    </lineage>
</organism>
<evidence type="ECO:0000313" key="4">
    <source>
        <dbReference type="Proteomes" id="UP000177501"/>
    </source>
</evidence>
<name>A0A1F8B4Q2_9BACT</name>
<reference evidence="3 4" key="1">
    <citation type="journal article" date="2016" name="Nat. Commun.">
        <title>Thousands of microbial genomes shed light on interconnected biogeochemical processes in an aquifer system.</title>
        <authorList>
            <person name="Anantharaman K."/>
            <person name="Brown C.T."/>
            <person name="Hug L.A."/>
            <person name="Sharon I."/>
            <person name="Castelle C.J."/>
            <person name="Probst A.J."/>
            <person name="Thomas B.C."/>
            <person name="Singh A."/>
            <person name="Wilkins M.J."/>
            <person name="Karaoz U."/>
            <person name="Brodie E.L."/>
            <person name="Williams K.H."/>
            <person name="Hubbard S.S."/>
            <person name="Banfield J.F."/>
        </authorList>
    </citation>
    <scope>NUCLEOTIDE SEQUENCE [LARGE SCALE GENOMIC DNA]</scope>
</reference>
<evidence type="ECO:0000313" key="3">
    <source>
        <dbReference type="EMBL" id="OGM59013.1"/>
    </source>
</evidence>
<evidence type="ECO:0000259" key="2">
    <source>
        <dbReference type="Pfam" id="PF04892"/>
    </source>
</evidence>
<dbReference type="STRING" id="1802514.A2955_03255"/>
<sequence>MLKILTSKNRFVRYWLPPLIWALVIFVFSSLPSIKASNIYWKEFFIKKSGHMVEYGIFTVLLYRAFLNYLKDEKKAGLYSTLMSSFYGASDEFHQLFTPGREPTVRDFLFDSLGSILAILIIWKVINASQKLKNFGTRLELIKKGVL</sequence>
<keyword evidence="1" id="KW-1133">Transmembrane helix</keyword>
<protein>
    <recommendedName>
        <fullName evidence="2">VanZ-like domain-containing protein</fullName>
    </recommendedName>
</protein>
<gene>
    <name evidence="3" type="ORF">A2955_03255</name>
</gene>
<dbReference type="InterPro" id="IPR006976">
    <property type="entry name" value="VanZ-like"/>
</dbReference>
<dbReference type="Pfam" id="PF04892">
    <property type="entry name" value="VanZ"/>
    <property type="match status" value="1"/>
</dbReference>
<keyword evidence="1" id="KW-0472">Membrane</keyword>
<dbReference type="Proteomes" id="UP000177501">
    <property type="component" value="Unassembled WGS sequence"/>
</dbReference>
<comment type="caution">
    <text evidence="3">The sequence shown here is derived from an EMBL/GenBank/DDBJ whole genome shotgun (WGS) entry which is preliminary data.</text>
</comment>